<protein>
    <submittedName>
        <fullName evidence="1">Uncharacterized protein</fullName>
    </submittedName>
</protein>
<evidence type="ECO:0000313" key="2">
    <source>
        <dbReference type="Proteomes" id="UP000649739"/>
    </source>
</evidence>
<dbReference type="RefSeq" id="WP_189169618.1">
    <property type="nucleotide sequence ID" value="NZ_BMQB01000003.1"/>
</dbReference>
<reference evidence="1" key="1">
    <citation type="journal article" date="2014" name="Int. J. Syst. Evol. Microbiol.">
        <title>Complete genome sequence of Corynebacterium casei LMG S-19264T (=DSM 44701T), isolated from a smear-ripened cheese.</title>
        <authorList>
            <consortium name="US DOE Joint Genome Institute (JGI-PGF)"/>
            <person name="Walter F."/>
            <person name="Albersmeier A."/>
            <person name="Kalinowski J."/>
            <person name="Ruckert C."/>
        </authorList>
    </citation>
    <scope>NUCLEOTIDE SEQUENCE</scope>
    <source>
        <strain evidence="1">JCM 3090</strain>
    </source>
</reference>
<evidence type="ECO:0000313" key="1">
    <source>
        <dbReference type="EMBL" id="GGJ88890.1"/>
    </source>
</evidence>
<dbReference type="EMBL" id="BMQB01000003">
    <property type="protein sequence ID" value="GGJ88890.1"/>
    <property type="molecule type" value="Genomic_DNA"/>
</dbReference>
<keyword evidence="2" id="KW-1185">Reference proteome</keyword>
<proteinExistence type="predicted"/>
<organism evidence="1 2">
    <name type="scientific">Pilimelia anulata</name>
    <dbReference type="NCBI Taxonomy" id="53371"/>
    <lineage>
        <taxon>Bacteria</taxon>
        <taxon>Bacillati</taxon>
        <taxon>Actinomycetota</taxon>
        <taxon>Actinomycetes</taxon>
        <taxon>Micromonosporales</taxon>
        <taxon>Micromonosporaceae</taxon>
        <taxon>Pilimelia</taxon>
    </lineage>
</organism>
<dbReference type="AlphaFoldDB" id="A0A8J3B2Y0"/>
<accession>A0A8J3B2Y0</accession>
<comment type="caution">
    <text evidence="1">The sequence shown here is derived from an EMBL/GenBank/DDBJ whole genome shotgun (WGS) entry which is preliminary data.</text>
</comment>
<sequence>MGINNGSQQATYYVAFMHAYGHGHTTVTLPAPITGPGSITSLHEFLTAQGITDPTVINFIRLETP</sequence>
<name>A0A8J3B2Y0_9ACTN</name>
<gene>
    <name evidence="1" type="ORF">GCM10010123_18110</name>
</gene>
<reference evidence="1" key="2">
    <citation type="submission" date="2020-09" db="EMBL/GenBank/DDBJ databases">
        <authorList>
            <person name="Sun Q."/>
            <person name="Ohkuma M."/>
        </authorList>
    </citation>
    <scope>NUCLEOTIDE SEQUENCE</scope>
    <source>
        <strain evidence="1">JCM 3090</strain>
    </source>
</reference>
<dbReference type="Proteomes" id="UP000649739">
    <property type="component" value="Unassembled WGS sequence"/>
</dbReference>